<keyword evidence="4 8" id="KW-1003">Cell membrane</keyword>
<evidence type="ECO:0000256" key="4">
    <source>
        <dbReference type="ARBA" id="ARBA00022475"/>
    </source>
</evidence>
<accession>A0A7V7GT26</accession>
<dbReference type="EMBL" id="QOVF01000003">
    <property type="protein sequence ID" value="KAA0694104.1"/>
    <property type="molecule type" value="Genomic_DNA"/>
</dbReference>
<dbReference type="GO" id="GO:0005886">
    <property type="term" value="C:plasma membrane"/>
    <property type="evidence" value="ECO:0007669"/>
    <property type="project" value="UniProtKB-SubCell"/>
</dbReference>
<evidence type="ECO:0000256" key="7">
    <source>
        <dbReference type="ARBA" id="ARBA00023136"/>
    </source>
</evidence>
<comment type="subcellular location">
    <subcellularLocation>
        <location evidence="1 8">Cell membrane</location>
        <topology evidence="1 8">Multi-pass membrane protein</topology>
    </subcellularLocation>
</comment>
<feature type="transmembrane region" description="Helical" evidence="8">
    <location>
        <begin position="102"/>
        <end position="120"/>
    </location>
</feature>
<dbReference type="OrthoDB" id="554695at2"/>
<comment type="caution">
    <text evidence="9">The sequence shown here is derived from an EMBL/GenBank/DDBJ whole genome shotgun (WGS) entry which is preliminary data.</text>
</comment>
<feature type="transmembrane region" description="Helical" evidence="8">
    <location>
        <begin position="200"/>
        <end position="224"/>
    </location>
</feature>
<evidence type="ECO:0000256" key="2">
    <source>
        <dbReference type="ARBA" id="ARBA00009142"/>
    </source>
</evidence>
<sequence>MEISFELIGLLFAVAVVAGTIDTLAGGGGLITIPALMLSGMSPINALGTNKLQGCLGTGTATVLLLRKSKIRLRHIRPLVIGAFLGSALGTVAVHFVDQQYLSLAVPLVLTFIAVYFILYKPGKAANLGTKVTGKTFTYAVIPGIGFYDGMFGPGTGSFFTLANVMLRRAKLIAATATAKPLNFATNFSSLIVFTLYGNVVWQVGLVMMVGQFIGAWTGVHFLYKIDPNKLRLLVVIMCVVMLGKYLESSGWITFAF</sequence>
<feature type="transmembrane region" description="Helical" evidence="8">
    <location>
        <begin position="231"/>
        <end position="247"/>
    </location>
</feature>
<dbReference type="PANTHER" id="PTHR30269:SF0">
    <property type="entry name" value="MEMBRANE TRANSPORTER PROTEIN YFCA-RELATED"/>
    <property type="match status" value="1"/>
</dbReference>
<dbReference type="InterPro" id="IPR002781">
    <property type="entry name" value="TM_pro_TauE-like"/>
</dbReference>
<evidence type="ECO:0000313" key="10">
    <source>
        <dbReference type="Proteomes" id="UP000463138"/>
    </source>
</evidence>
<evidence type="ECO:0000256" key="5">
    <source>
        <dbReference type="ARBA" id="ARBA00022692"/>
    </source>
</evidence>
<gene>
    <name evidence="9" type="ORF">DT594_12390</name>
</gene>
<proteinExistence type="inferred from homology"/>
<dbReference type="Pfam" id="PF01925">
    <property type="entry name" value="TauE"/>
    <property type="match status" value="1"/>
</dbReference>
<name>A0A7V7GT26_9GAMM</name>
<keyword evidence="5 8" id="KW-0812">Transmembrane</keyword>
<dbReference type="Proteomes" id="UP000463138">
    <property type="component" value="Unassembled WGS sequence"/>
</dbReference>
<feature type="transmembrane region" description="Helical" evidence="8">
    <location>
        <begin position="79"/>
        <end position="96"/>
    </location>
</feature>
<protein>
    <recommendedName>
        <fullName evidence="8">Probable membrane transporter protein</fullName>
    </recommendedName>
</protein>
<keyword evidence="3" id="KW-0813">Transport</keyword>
<organism evidence="9 10">
    <name type="scientific">Halopseudomonas laoshanensis</name>
    <dbReference type="NCBI Taxonomy" id="2268758"/>
    <lineage>
        <taxon>Bacteria</taxon>
        <taxon>Pseudomonadati</taxon>
        <taxon>Pseudomonadota</taxon>
        <taxon>Gammaproteobacteria</taxon>
        <taxon>Pseudomonadales</taxon>
        <taxon>Pseudomonadaceae</taxon>
        <taxon>Halopseudomonas</taxon>
    </lineage>
</organism>
<comment type="similarity">
    <text evidence="2 8">Belongs to the 4-toluene sulfonate uptake permease (TSUP) (TC 2.A.102) family.</text>
</comment>
<dbReference type="AlphaFoldDB" id="A0A7V7GT26"/>
<dbReference type="InterPro" id="IPR052017">
    <property type="entry name" value="TSUP"/>
</dbReference>
<evidence type="ECO:0000256" key="6">
    <source>
        <dbReference type="ARBA" id="ARBA00022989"/>
    </source>
</evidence>
<reference evidence="9 10" key="1">
    <citation type="submission" date="2018-07" db="EMBL/GenBank/DDBJ databases">
        <title>Pseudomonas laoshanensis sp. nov., isolated from soil.</title>
        <authorList>
            <person name="Sun J."/>
            <person name="Yu L."/>
            <person name="Wang M."/>
            <person name="Zhang C."/>
        </authorList>
    </citation>
    <scope>NUCLEOTIDE SEQUENCE [LARGE SCALE GENOMIC DNA]</scope>
    <source>
        <strain evidence="9 10">Y22</strain>
    </source>
</reference>
<feature type="transmembrane region" description="Helical" evidence="8">
    <location>
        <begin position="51"/>
        <end position="67"/>
    </location>
</feature>
<keyword evidence="10" id="KW-1185">Reference proteome</keyword>
<keyword evidence="7 8" id="KW-0472">Membrane</keyword>
<evidence type="ECO:0000256" key="3">
    <source>
        <dbReference type="ARBA" id="ARBA00022448"/>
    </source>
</evidence>
<evidence type="ECO:0000256" key="1">
    <source>
        <dbReference type="ARBA" id="ARBA00004651"/>
    </source>
</evidence>
<evidence type="ECO:0000256" key="8">
    <source>
        <dbReference type="RuleBase" id="RU363041"/>
    </source>
</evidence>
<dbReference type="PANTHER" id="PTHR30269">
    <property type="entry name" value="TRANSMEMBRANE PROTEIN YFCA"/>
    <property type="match status" value="1"/>
</dbReference>
<evidence type="ECO:0000313" key="9">
    <source>
        <dbReference type="EMBL" id="KAA0694104.1"/>
    </source>
</evidence>
<keyword evidence="6 8" id="KW-1133">Transmembrane helix</keyword>
<dbReference type="RefSeq" id="WP_149332945.1">
    <property type="nucleotide sequence ID" value="NZ_QOVF01000003.1"/>
</dbReference>